<dbReference type="EMBL" id="JAESVB010000015">
    <property type="protein sequence ID" value="MCB8877609.1"/>
    <property type="molecule type" value="Genomic_DNA"/>
</dbReference>
<organism evidence="2 3">
    <name type="scientific">Acidisoma silvae</name>
    <dbReference type="NCBI Taxonomy" id="2802396"/>
    <lineage>
        <taxon>Bacteria</taxon>
        <taxon>Pseudomonadati</taxon>
        <taxon>Pseudomonadota</taxon>
        <taxon>Alphaproteobacteria</taxon>
        <taxon>Acetobacterales</taxon>
        <taxon>Acidocellaceae</taxon>
        <taxon>Acidisoma</taxon>
    </lineage>
</organism>
<reference evidence="2" key="2">
    <citation type="submission" date="2021-01" db="EMBL/GenBank/DDBJ databases">
        <authorList>
            <person name="Mieszkin S."/>
            <person name="Pouder E."/>
            <person name="Alain K."/>
        </authorList>
    </citation>
    <scope>NUCLEOTIDE SEQUENCE</scope>
    <source>
        <strain evidence="2">HW T2.11</strain>
    </source>
</reference>
<keyword evidence="3" id="KW-1185">Reference proteome</keyword>
<dbReference type="Proteomes" id="UP000708298">
    <property type="component" value="Unassembled WGS sequence"/>
</dbReference>
<protein>
    <submittedName>
        <fullName evidence="2">Uncharacterized protein</fullName>
    </submittedName>
</protein>
<feature type="region of interest" description="Disordered" evidence="1">
    <location>
        <begin position="1"/>
        <end position="21"/>
    </location>
</feature>
<proteinExistence type="predicted"/>
<dbReference type="RefSeq" id="WP_227323257.1">
    <property type="nucleotide sequence ID" value="NZ_JAESVB010000015.1"/>
</dbReference>
<evidence type="ECO:0000313" key="2">
    <source>
        <dbReference type="EMBL" id="MCB8877609.1"/>
    </source>
</evidence>
<comment type="caution">
    <text evidence="2">The sequence shown here is derived from an EMBL/GenBank/DDBJ whole genome shotgun (WGS) entry which is preliminary data.</text>
</comment>
<dbReference type="AlphaFoldDB" id="A0A963YV59"/>
<evidence type="ECO:0000256" key="1">
    <source>
        <dbReference type="SAM" id="MobiDB-lite"/>
    </source>
</evidence>
<gene>
    <name evidence="2" type="ORF">ASILVAE211_20610</name>
</gene>
<name>A0A963YV59_9PROT</name>
<reference evidence="2" key="1">
    <citation type="journal article" date="2021" name="Microorganisms">
        <title>Acidisoma silvae sp. nov. and Acidisomacellulosilytica sp. nov., Two Acidophilic Bacteria Isolated from Decaying Wood, Hydrolyzing Cellulose and Producing Poly-3-hydroxybutyrate.</title>
        <authorList>
            <person name="Mieszkin S."/>
            <person name="Pouder E."/>
            <person name="Uroz S."/>
            <person name="Simon-Colin C."/>
            <person name="Alain K."/>
        </authorList>
    </citation>
    <scope>NUCLEOTIDE SEQUENCE</scope>
    <source>
        <strain evidence="2">HW T2.11</strain>
    </source>
</reference>
<sequence>MTAAKPPRGRKPPARRPDTDTVEHPFAFLPFVRNLDPPGSGRDWWTPISTGNYEHDCILGRHLGQVAIKTMRERGHCYLLAWAVEGMIKRGERNGICNGFLWEFGEAVLRAGDRP</sequence>
<accession>A0A963YV59</accession>
<evidence type="ECO:0000313" key="3">
    <source>
        <dbReference type="Proteomes" id="UP000708298"/>
    </source>
</evidence>